<keyword evidence="3" id="KW-0238">DNA-binding</keyword>
<dbReference type="SMART" id="SM00066">
    <property type="entry name" value="GAL4"/>
    <property type="match status" value="1"/>
</dbReference>
<dbReference type="HOGENOM" id="CLU_006329_1_4_1"/>
<dbReference type="InterPro" id="IPR007219">
    <property type="entry name" value="XnlR_reg_dom"/>
</dbReference>
<name>A0A072NWY2_9EURO</name>
<dbReference type="InterPro" id="IPR036864">
    <property type="entry name" value="Zn2-C6_fun-type_DNA-bd_sf"/>
</dbReference>
<evidence type="ECO:0000313" key="8">
    <source>
        <dbReference type="EMBL" id="KEF52111.1"/>
    </source>
</evidence>
<accession>A0A072NWY2</accession>
<gene>
    <name evidence="8" type="ORF">A1O9_11737</name>
</gene>
<evidence type="ECO:0000256" key="1">
    <source>
        <dbReference type="ARBA" id="ARBA00022723"/>
    </source>
</evidence>
<dbReference type="Proteomes" id="UP000027920">
    <property type="component" value="Unassembled WGS sequence"/>
</dbReference>
<dbReference type="SMART" id="SM00906">
    <property type="entry name" value="Fungal_trans"/>
    <property type="match status" value="1"/>
</dbReference>
<keyword evidence="2" id="KW-0805">Transcription regulation</keyword>
<dbReference type="GO" id="GO:0008270">
    <property type="term" value="F:zinc ion binding"/>
    <property type="evidence" value="ECO:0007669"/>
    <property type="project" value="InterPro"/>
</dbReference>
<comment type="caution">
    <text evidence="8">The sequence shown here is derived from an EMBL/GenBank/DDBJ whole genome shotgun (WGS) entry which is preliminary data.</text>
</comment>
<dbReference type="PROSITE" id="PS50048">
    <property type="entry name" value="ZN2_CY6_FUNGAL_2"/>
    <property type="match status" value="1"/>
</dbReference>
<evidence type="ECO:0000256" key="5">
    <source>
        <dbReference type="ARBA" id="ARBA00023242"/>
    </source>
</evidence>
<evidence type="ECO:0000256" key="4">
    <source>
        <dbReference type="ARBA" id="ARBA00023163"/>
    </source>
</evidence>
<dbReference type="Pfam" id="PF04082">
    <property type="entry name" value="Fungal_trans"/>
    <property type="match status" value="1"/>
</dbReference>
<reference evidence="8 9" key="1">
    <citation type="submission" date="2013-03" db="EMBL/GenBank/DDBJ databases">
        <title>The Genome Sequence of Exophiala aquamarina CBS 119918.</title>
        <authorList>
            <consortium name="The Broad Institute Genomics Platform"/>
            <person name="Cuomo C."/>
            <person name="de Hoog S."/>
            <person name="Gorbushina A."/>
            <person name="Walker B."/>
            <person name="Young S.K."/>
            <person name="Zeng Q."/>
            <person name="Gargeya S."/>
            <person name="Fitzgerald M."/>
            <person name="Haas B."/>
            <person name="Abouelleil A."/>
            <person name="Allen A.W."/>
            <person name="Alvarado L."/>
            <person name="Arachchi H.M."/>
            <person name="Berlin A.M."/>
            <person name="Chapman S.B."/>
            <person name="Gainer-Dewar J."/>
            <person name="Goldberg J."/>
            <person name="Griggs A."/>
            <person name="Gujja S."/>
            <person name="Hansen M."/>
            <person name="Howarth C."/>
            <person name="Imamovic A."/>
            <person name="Ireland A."/>
            <person name="Larimer J."/>
            <person name="McCowan C."/>
            <person name="Murphy C."/>
            <person name="Pearson M."/>
            <person name="Poon T.W."/>
            <person name="Priest M."/>
            <person name="Roberts A."/>
            <person name="Saif S."/>
            <person name="Shea T."/>
            <person name="Sisk P."/>
            <person name="Sykes S."/>
            <person name="Wortman J."/>
            <person name="Nusbaum C."/>
            <person name="Birren B."/>
        </authorList>
    </citation>
    <scope>NUCLEOTIDE SEQUENCE [LARGE SCALE GENOMIC DNA]</scope>
    <source>
        <strain evidence="8 9">CBS 119918</strain>
    </source>
</reference>
<evidence type="ECO:0000313" key="9">
    <source>
        <dbReference type="Proteomes" id="UP000027920"/>
    </source>
</evidence>
<organism evidence="8 9">
    <name type="scientific">Exophiala aquamarina CBS 119918</name>
    <dbReference type="NCBI Taxonomy" id="1182545"/>
    <lineage>
        <taxon>Eukaryota</taxon>
        <taxon>Fungi</taxon>
        <taxon>Dikarya</taxon>
        <taxon>Ascomycota</taxon>
        <taxon>Pezizomycotina</taxon>
        <taxon>Eurotiomycetes</taxon>
        <taxon>Chaetothyriomycetidae</taxon>
        <taxon>Chaetothyriales</taxon>
        <taxon>Herpotrichiellaceae</taxon>
        <taxon>Exophiala</taxon>
    </lineage>
</organism>
<dbReference type="GO" id="GO:0003677">
    <property type="term" value="F:DNA binding"/>
    <property type="evidence" value="ECO:0007669"/>
    <property type="project" value="UniProtKB-KW"/>
</dbReference>
<evidence type="ECO:0000259" key="7">
    <source>
        <dbReference type="PROSITE" id="PS50048"/>
    </source>
</evidence>
<evidence type="ECO:0000256" key="6">
    <source>
        <dbReference type="SAM" id="MobiDB-lite"/>
    </source>
</evidence>
<dbReference type="GO" id="GO:0000981">
    <property type="term" value="F:DNA-binding transcription factor activity, RNA polymerase II-specific"/>
    <property type="evidence" value="ECO:0007669"/>
    <property type="project" value="InterPro"/>
</dbReference>
<feature type="compositionally biased region" description="Low complexity" evidence="6">
    <location>
        <begin position="73"/>
        <end position="83"/>
    </location>
</feature>
<dbReference type="RefSeq" id="XP_013254701.1">
    <property type="nucleotide sequence ID" value="XM_013399247.1"/>
</dbReference>
<dbReference type="Pfam" id="PF00172">
    <property type="entry name" value="Zn_clus"/>
    <property type="match status" value="1"/>
</dbReference>
<feature type="region of interest" description="Disordered" evidence="6">
    <location>
        <begin position="71"/>
        <end position="125"/>
    </location>
</feature>
<keyword evidence="9" id="KW-1185">Reference proteome</keyword>
<evidence type="ECO:0000256" key="2">
    <source>
        <dbReference type="ARBA" id="ARBA00023015"/>
    </source>
</evidence>
<feature type="domain" description="Zn(2)-C6 fungal-type" evidence="7">
    <location>
        <begin position="30"/>
        <end position="61"/>
    </location>
</feature>
<dbReference type="AlphaFoldDB" id="A0A072NWY2"/>
<protein>
    <recommendedName>
        <fullName evidence="7">Zn(2)-C6 fungal-type domain-containing protein</fullName>
    </recommendedName>
</protein>
<dbReference type="PANTHER" id="PTHR47425:SF2">
    <property type="entry name" value="FARB-RELATED"/>
    <property type="match status" value="1"/>
</dbReference>
<dbReference type="GeneID" id="25286634"/>
<dbReference type="EMBL" id="AMGV01000019">
    <property type="protein sequence ID" value="KEF52111.1"/>
    <property type="molecule type" value="Genomic_DNA"/>
</dbReference>
<dbReference type="InterPro" id="IPR001138">
    <property type="entry name" value="Zn2Cys6_DnaBD"/>
</dbReference>
<keyword evidence="4" id="KW-0804">Transcription</keyword>
<dbReference type="Gene3D" id="4.10.240.10">
    <property type="entry name" value="Zn(2)-C6 fungal-type DNA-binding domain"/>
    <property type="match status" value="1"/>
</dbReference>
<feature type="compositionally biased region" description="Polar residues" evidence="6">
    <location>
        <begin position="94"/>
        <end position="120"/>
    </location>
</feature>
<sequence>MSGADNQIETHFAPDQQRFVAQVARRARAACTSCRARKIRCMAPNGQPCANCVYENIQCLLLPKKHRAKKVKSTASASESSQSIPDRAYMDPNQPRQQPADTQSITPTNLEQARQESPPSHTDDDINWEEAALKTLPPPLLPDASHFPAASVEITQPTGSFSIPDFLSPPPAQLAKEDLTYLYQKRALSIPEPEFRSALIKSYILYVHPFYPIIDLEALHDLLHGGSHQNPFSLLVFQTIMFTGSSFVEIKMLRRMGFLTRKAARNAFFLKARLLYDMDYEQDCHSQIQALILMSTWWKTPKEQKDGWHWFGIALLLARTIGLHRDINAQNLSAKIRALRRRLWWSFIIRDTLTSIATNHIPLIRDSDFSVASLTLDDFAHDSSPRPIPMPYGNPSFEARKFAEIAIQTVHICRLIKQVLLTAYHETTTGNIDILYLNKSSKYESLRSESQGLRDVERSFEKSLEDVHSPIEIQTIGSEDEQALQLHKALLSILCHYGILLIHRPKHVNERNNNLRDQVASRSRVRSAAIHVNQILMEIYTADLAKRMSPTIVSCLIPVGISHIQDMKSKNPAVHREGRRHLEECKQILMELLDGHTAAEWAVSFLTYVEGKVNDPPRASNGPAGATGELNSNLSPRTEEFEGGVHQEFNRQSSEVGRESFGINNSAFVPVADFGSLRPLDSMFPNTDEIHHPLDLMLLEPNFLIDFQNDLHSGEYLAPSLSVFDNAVYQTSI</sequence>
<dbReference type="CDD" id="cd00067">
    <property type="entry name" value="GAL4"/>
    <property type="match status" value="1"/>
</dbReference>
<dbReference type="VEuPathDB" id="FungiDB:A1O9_11737"/>
<dbReference type="PANTHER" id="PTHR47425">
    <property type="entry name" value="FARB-RELATED"/>
    <property type="match status" value="1"/>
</dbReference>
<feature type="region of interest" description="Disordered" evidence="6">
    <location>
        <begin position="614"/>
        <end position="643"/>
    </location>
</feature>
<dbReference type="InterPro" id="IPR052761">
    <property type="entry name" value="Fungal_Detox/Toxin_TFs"/>
</dbReference>
<keyword evidence="1" id="KW-0479">Metal-binding</keyword>
<dbReference type="SUPFAM" id="SSF57701">
    <property type="entry name" value="Zn2/Cys6 DNA-binding domain"/>
    <property type="match status" value="1"/>
</dbReference>
<dbReference type="PROSITE" id="PS00463">
    <property type="entry name" value="ZN2_CY6_FUNGAL_1"/>
    <property type="match status" value="1"/>
</dbReference>
<proteinExistence type="predicted"/>
<dbReference type="STRING" id="1182545.A0A072NWY2"/>
<dbReference type="GO" id="GO:0006351">
    <property type="term" value="P:DNA-templated transcription"/>
    <property type="evidence" value="ECO:0007669"/>
    <property type="project" value="InterPro"/>
</dbReference>
<evidence type="ECO:0000256" key="3">
    <source>
        <dbReference type="ARBA" id="ARBA00023125"/>
    </source>
</evidence>
<keyword evidence="5" id="KW-0539">Nucleus</keyword>
<dbReference type="CDD" id="cd12148">
    <property type="entry name" value="fungal_TF_MHR"/>
    <property type="match status" value="1"/>
</dbReference>
<dbReference type="OrthoDB" id="4113440at2759"/>